<sequence>MRRGYNPYLLPPWLRKTRFYCKGIIIPITVFQLIRLLIVPTTGDFLLLCVLVGLTFILYKDII</sequence>
<protein>
    <submittedName>
        <fullName evidence="2">Uncharacterized protein</fullName>
    </submittedName>
</protein>
<keyword evidence="3" id="KW-1185">Reference proteome</keyword>
<keyword evidence="1" id="KW-1133">Transmembrane helix</keyword>
<dbReference type="Proteomes" id="UP001303902">
    <property type="component" value="Chromosome"/>
</dbReference>
<keyword evidence="1" id="KW-0812">Transmembrane</keyword>
<proteinExistence type="predicted"/>
<accession>A0ABZ0L831</accession>
<name>A0ABZ0L831_9BACL</name>
<gene>
    <name evidence="2" type="ORF">QWT69_06285</name>
</gene>
<evidence type="ECO:0000313" key="2">
    <source>
        <dbReference type="EMBL" id="WOV88711.1"/>
    </source>
</evidence>
<organism evidence="2 3">
    <name type="scientific">Sporosarcina oncorhynchi</name>
    <dbReference type="NCBI Taxonomy" id="3056444"/>
    <lineage>
        <taxon>Bacteria</taxon>
        <taxon>Bacillati</taxon>
        <taxon>Bacillota</taxon>
        <taxon>Bacilli</taxon>
        <taxon>Bacillales</taxon>
        <taxon>Caryophanaceae</taxon>
        <taxon>Sporosarcina</taxon>
    </lineage>
</organism>
<dbReference type="EMBL" id="CP129118">
    <property type="protein sequence ID" value="WOV88711.1"/>
    <property type="molecule type" value="Genomic_DNA"/>
</dbReference>
<reference evidence="2 3" key="1">
    <citation type="submission" date="2023-06" db="EMBL/GenBank/DDBJ databases">
        <title>Sporosarcina sp. nov., isolated from Korean tranditional fermented seafood 'Jeotgal'.</title>
        <authorList>
            <person name="Yang A.I."/>
            <person name="Shin N.-R."/>
        </authorList>
    </citation>
    <scope>NUCLEOTIDE SEQUENCE [LARGE SCALE GENOMIC DNA]</scope>
    <source>
        <strain evidence="2 3">T2O-4</strain>
    </source>
</reference>
<feature type="transmembrane region" description="Helical" evidence="1">
    <location>
        <begin position="45"/>
        <end position="62"/>
    </location>
</feature>
<evidence type="ECO:0000256" key="1">
    <source>
        <dbReference type="SAM" id="Phobius"/>
    </source>
</evidence>
<keyword evidence="1" id="KW-0472">Membrane</keyword>
<evidence type="ECO:0000313" key="3">
    <source>
        <dbReference type="Proteomes" id="UP001303902"/>
    </source>
</evidence>